<sequence length="113" mass="12274">MKKMMIITIAGVLLHVASAHAAAHSCRQGIDSVLERNRVLKVYPVPLGAQCTIEGIRSIKQLALYSIAGQLVKIWQGNGKLSLLAAQDLSRGTYLLRVSFDDGTCVSKIILKQ</sequence>
<feature type="domain" description="Secretion system C-terminal sorting" evidence="2">
    <location>
        <begin position="42"/>
        <end position="110"/>
    </location>
</feature>
<dbReference type="OrthoDB" id="675680at2"/>
<dbReference type="NCBIfam" id="TIGR04183">
    <property type="entry name" value="Por_Secre_tail"/>
    <property type="match status" value="1"/>
</dbReference>
<feature type="signal peptide" evidence="1">
    <location>
        <begin position="1"/>
        <end position="21"/>
    </location>
</feature>
<dbReference type="RefSeq" id="WP_111594031.1">
    <property type="nucleotide sequence ID" value="NZ_QLMA01000007.1"/>
</dbReference>
<proteinExistence type="predicted"/>
<evidence type="ECO:0000256" key="1">
    <source>
        <dbReference type="SAM" id="SignalP"/>
    </source>
</evidence>
<organism evidence="3 4">
    <name type="scientific">Chitinophaga dinghuensis</name>
    <dbReference type="NCBI Taxonomy" id="1539050"/>
    <lineage>
        <taxon>Bacteria</taxon>
        <taxon>Pseudomonadati</taxon>
        <taxon>Bacteroidota</taxon>
        <taxon>Chitinophagia</taxon>
        <taxon>Chitinophagales</taxon>
        <taxon>Chitinophagaceae</taxon>
        <taxon>Chitinophaga</taxon>
    </lineage>
</organism>
<gene>
    <name evidence="3" type="ORF">CLV59_107207</name>
</gene>
<dbReference type="Proteomes" id="UP000249819">
    <property type="component" value="Unassembled WGS sequence"/>
</dbReference>
<dbReference type="AlphaFoldDB" id="A0A327VTP6"/>
<keyword evidence="1" id="KW-0732">Signal</keyword>
<dbReference type="Pfam" id="PF18962">
    <property type="entry name" value="Por_Secre_tail"/>
    <property type="match status" value="1"/>
</dbReference>
<dbReference type="InterPro" id="IPR026444">
    <property type="entry name" value="Secre_tail"/>
</dbReference>
<keyword evidence="4" id="KW-1185">Reference proteome</keyword>
<evidence type="ECO:0000259" key="2">
    <source>
        <dbReference type="Pfam" id="PF18962"/>
    </source>
</evidence>
<name>A0A327VTP6_9BACT</name>
<dbReference type="EMBL" id="QLMA01000007">
    <property type="protein sequence ID" value="RAJ77440.1"/>
    <property type="molecule type" value="Genomic_DNA"/>
</dbReference>
<accession>A0A327VTP6</accession>
<feature type="chain" id="PRO_5016263360" evidence="1">
    <location>
        <begin position="22"/>
        <end position="113"/>
    </location>
</feature>
<comment type="caution">
    <text evidence="3">The sequence shown here is derived from an EMBL/GenBank/DDBJ whole genome shotgun (WGS) entry which is preliminary data.</text>
</comment>
<reference evidence="3 4" key="1">
    <citation type="submission" date="2018-06" db="EMBL/GenBank/DDBJ databases">
        <title>Genomic Encyclopedia of Archaeal and Bacterial Type Strains, Phase II (KMG-II): from individual species to whole genera.</title>
        <authorList>
            <person name="Goeker M."/>
        </authorList>
    </citation>
    <scope>NUCLEOTIDE SEQUENCE [LARGE SCALE GENOMIC DNA]</scope>
    <source>
        <strain evidence="3 4">DSM 29821</strain>
    </source>
</reference>
<evidence type="ECO:0000313" key="3">
    <source>
        <dbReference type="EMBL" id="RAJ77440.1"/>
    </source>
</evidence>
<protein>
    <submittedName>
        <fullName evidence="3">Putative secreted protein (Por secretion system target)</fullName>
    </submittedName>
</protein>
<evidence type="ECO:0000313" key="4">
    <source>
        <dbReference type="Proteomes" id="UP000249819"/>
    </source>
</evidence>